<name>A0A817NJC3_9BILA</name>
<feature type="transmembrane region" description="Helical" evidence="1">
    <location>
        <begin position="134"/>
        <end position="157"/>
    </location>
</feature>
<dbReference type="AlphaFoldDB" id="A0A817NJC3"/>
<dbReference type="EMBL" id="CAJNXB010000911">
    <property type="protein sequence ID" value="CAF3114168.1"/>
    <property type="molecule type" value="Genomic_DNA"/>
</dbReference>
<proteinExistence type="predicted"/>
<reference evidence="2" key="1">
    <citation type="submission" date="2021-02" db="EMBL/GenBank/DDBJ databases">
        <authorList>
            <person name="Nowell W R."/>
        </authorList>
    </citation>
    <scope>NUCLEOTIDE SEQUENCE</scope>
</reference>
<comment type="caution">
    <text evidence="2">The sequence shown here is derived from an EMBL/GenBank/DDBJ whole genome shotgun (WGS) entry which is preliminary data.</text>
</comment>
<accession>A0A817NJC3</accession>
<keyword evidence="1" id="KW-1133">Transmembrane helix</keyword>
<sequence length="467" mass="52169">MCEENFTPQLDNLVGVDLLNLTLTRKFSLKNEVDSFTEKRILYPTSSKSDLKTFIKCLKDRKQKVAILNGTPVRVVPTSSINVYRLQRKPVRFDTCDEEREEEEEEENKRSKKRIGYATECCCTSSNGFTKLGLALMITGVLFLVIVAAIIPLVFILKNNTGSNNSSSSSNVNVPKRLGIYYGWPSLVQGVQGNLTAAISIFSQFDLIVFGDGIASPSHGDHKNTQIIIQSLNNLGKLSFGYIDLGVTTQNLSILQMQTTVDEWAAMGINGILWDDAGYDYNVSRSRQNTMISYCHSFNLRVMMNAWNPDDVMSGSPMLLGSNDIYLLESYLISNGNYQNLAAWKIKADKCLSYANLYGISMATLSTSSTRISSSFGLTQQFSQAWFGTAIYNFQYFQATDIQYSSSNNMLYAFENLLTSYGNSWQTADVQNDSNIHFYRSTDTYILNIYGDGMTYGNGSFTLVSNG</sequence>
<dbReference type="OrthoDB" id="10025774at2759"/>
<evidence type="ECO:0000256" key="1">
    <source>
        <dbReference type="SAM" id="Phobius"/>
    </source>
</evidence>
<protein>
    <submittedName>
        <fullName evidence="2">Uncharacterized protein</fullName>
    </submittedName>
</protein>
<evidence type="ECO:0000313" key="2">
    <source>
        <dbReference type="EMBL" id="CAF3114168.1"/>
    </source>
</evidence>
<gene>
    <name evidence="2" type="ORF">TIS948_LOCUS7633</name>
</gene>
<dbReference type="Proteomes" id="UP000663825">
    <property type="component" value="Unassembled WGS sequence"/>
</dbReference>
<keyword evidence="1" id="KW-0472">Membrane</keyword>
<evidence type="ECO:0000313" key="3">
    <source>
        <dbReference type="Proteomes" id="UP000663825"/>
    </source>
</evidence>
<keyword evidence="1" id="KW-0812">Transmembrane</keyword>
<organism evidence="2 3">
    <name type="scientific">Rotaria socialis</name>
    <dbReference type="NCBI Taxonomy" id="392032"/>
    <lineage>
        <taxon>Eukaryota</taxon>
        <taxon>Metazoa</taxon>
        <taxon>Spiralia</taxon>
        <taxon>Gnathifera</taxon>
        <taxon>Rotifera</taxon>
        <taxon>Eurotatoria</taxon>
        <taxon>Bdelloidea</taxon>
        <taxon>Philodinida</taxon>
        <taxon>Philodinidae</taxon>
        <taxon>Rotaria</taxon>
    </lineage>
</organism>